<evidence type="ECO:0000313" key="1">
    <source>
        <dbReference type="EMBL" id="KAH9477677.1"/>
    </source>
</evidence>
<dbReference type="EMBL" id="JAFIQS020000009">
    <property type="protein sequence ID" value="KAH9477677.1"/>
    <property type="molecule type" value="Genomic_DNA"/>
</dbReference>
<accession>A0ACB8GQI2</accession>
<reference evidence="1" key="1">
    <citation type="submission" date="2021-10" db="EMBL/GenBank/DDBJ databases">
        <title>Psilocybe cubensis genome.</title>
        <authorList>
            <person name="Mckernan K.J."/>
            <person name="Crawford S."/>
            <person name="Trippe A."/>
            <person name="Kane L.T."/>
            <person name="Mclaughlin S."/>
        </authorList>
    </citation>
    <scope>NUCLEOTIDE SEQUENCE</scope>
    <source>
        <strain evidence="1">MGC-MH-2018</strain>
    </source>
</reference>
<protein>
    <submittedName>
        <fullName evidence="1">Acetyl-CoA hydrolase</fullName>
    </submittedName>
</protein>
<gene>
    <name evidence="1" type="ORF">JR316_0009903</name>
</gene>
<evidence type="ECO:0000313" key="2">
    <source>
        <dbReference type="Proteomes" id="UP000664032"/>
    </source>
</evidence>
<keyword evidence="2" id="KW-1185">Reference proteome</keyword>
<comment type="caution">
    <text evidence="1">The sequence shown here is derived from an EMBL/GenBank/DDBJ whole genome shotgun (WGS) entry which is preliminary data.</text>
</comment>
<name>A0ACB8GQI2_PSICU</name>
<dbReference type="Proteomes" id="UP000664032">
    <property type="component" value="Unassembled WGS sequence"/>
</dbReference>
<keyword evidence="1" id="KW-0378">Hydrolase</keyword>
<sequence length="310" mass="33365">MTAEELAPLFNIGWSGFTGVGYPKTVPTAIANHIEANNLQDDPATKKKFNLFVGASVGPEVEDRWARLNMIARRYPHQVGKDIAKGINAGRIEFADKHLSSASPFSDTPLTSIPNEPIVFPQDLTYGYYSLRRNHGDPSKPLDWAIIEATAITEEGGIVPGASVGATPEILQSAEKIIIEVNTRIPNLEGLHDINQSFLPPHRQPYTVSLRLSSPIIPITGQNSPEPRKAARVLSHLCTSAKHENRRVEPAGLGEALGTTTYTVHALVQLGSRVQLVSAAEGSGLGGGSRARREEMVVVVMSASGDIDVV</sequence>
<proteinExistence type="predicted"/>
<organism evidence="1 2">
    <name type="scientific">Psilocybe cubensis</name>
    <name type="common">Psychedelic mushroom</name>
    <name type="synonym">Stropharia cubensis</name>
    <dbReference type="NCBI Taxonomy" id="181762"/>
    <lineage>
        <taxon>Eukaryota</taxon>
        <taxon>Fungi</taxon>
        <taxon>Dikarya</taxon>
        <taxon>Basidiomycota</taxon>
        <taxon>Agaricomycotina</taxon>
        <taxon>Agaricomycetes</taxon>
        <taxon>Agaricomycetidae</taxon>
        <taxon>Agaricales</taxon>
        <taxon>Agaricineae</taxon>
        <taxon>Strophariaceae</taxon>
        <taxon>Psilocybe</taxon>
    </lineage>
</organism>